<sequence>MSSTETEPIQDTLERYEKFVNDRLKIDLKDTLDLRDQVYEKMSEYLKLRSQVETLKENNVKEMKSMVDLGSNFYAQAKIPDTTYIYLNVGYGFHVQLTLQEALDFIEKKEKNLQKVADQYTTEASKIKAHIKMVLEAIAEVLQIEQQEAQIRREL</sequence>
<evidence type="ECO:0000313" key="3">
    <source>
        <dbReference type="Proteomes" id="UP001479436"/>
    </source>
</evidence>
<dbReference type="SUPFAM" id="SSF46579">
    <property type="entry name" value="Prefoldin"/>
    <property type="match status" value="1"/>
</dbReference>
<accession>A0ABR2W6M2</accession>
<dbReference type="Proteomes" id="UP001479436">
    <property type="component" value="Unassembled WGS sequence"/>
</dbReference>
<dbReference type="InterPro" id="IPR009053">
    <property type="entry name" value="Prefoldin"/>
</dbReference>
<evidence type="ECO:0000256" key="1">
    <source>
        <dbReference type="ARBA" id="ARBA00007666"/>
    </source>
</evidence>
<dbReference type="InterPro" id="IPR003994">
    <property type="entry name" value="UXT"/>
</dbReference>
<keyword evidence="3" id="KW-1185">Reference proteome</keyword>
<dbReference type="PANTHER" id="PTHR13345:SF9">
    <property type="entry name" value="PROTEIN UXT"/>
    <property type="match status" value="1"/>
</dbReference>
<organism evidence="2 3">
    <name type="scientific">Basidiobolus ranarum</name>
    <dbReference type="NCBI Taxonomy" id="34480"/>
    <lineage>
        <taxon>Eukaryota</taxon>
        <taxon>Fungi</taxon>
        <taxon>Fungi incertae sedis</taxon>
        <taxon>Zoopagomycota</taxon>
        <taxon>Entomophthoromycotina</taxon>
        <taxon>Basidiobolomycetes</taxon>
        <taxon>Basidiobolales</taxon>
        <taxon>Basidiobolaceae</taxon>
        <taxon>Basidiobolus</taxon>
    </lineage>
</organism>
<dbReference type="PRINTS" id="PR01502">
    <property type="entry name" value="UXTPROTEIN"/>
</dbReference>
<dbReference type="Gene3D" id="1.10.287.370">
    <property type="match status" value="1"/>
</dbReference>
<dbReference type="PANTHER" id="PTHR13345">
    <property type="entry name" value="MEDIATOR OF RNA POLYMERASE II TRANSCRIPTION SUBUNIT 10"/>
    <property type="match status" value="1"/>
</dbReference>
<dbReference type="CDD" id="cd23158">
    <property type="entry name" value="Prefoldin_UXT"/>
    <property type="match status" value="1"/>
</dbReference>
<reference evidence="2 3" key="1">
    <citation type="submission" date="2023-04" db="EMBL/GenBank/DDBJ databases">
        <title>Genome of Basidiobolus ranarum AG-B5.</title>
        <authorList>
            <person name="Stajich J.E."/>
            <person name="Carter-House D."/>
            <person name="Gryganskyi A."/>
        </authorList>
    </citation>
    <scope>NUCLEOTIDE SEQUENCE [LARGE SCALE GENOMIC DNA]</scope>
    <source>
        <strain evidence="2 3">AG-B5</strain>
    </source>
</reference>
<comment type="similarity">
    <text evidence="1">Belongs to the UXT family.</text>
</comment>
<name>A0ABR2W6M2_9FUNG</name>
<dbReference type="InterPro" id="IPR004127">
    <property type="entry name" value="Prefoldin_subunit_alpha"/>
</dbReference>
<dbReference type="Pfam" id="PF02996">
    <property type="entry name" value="Prefoldin"/>
    <property type="match status" value="1"/>
</dbReference>
<comment type="caution">
    <text evidence="2">The sequence shown here is derived from an EMBL/GenBank/DDBJ whole genome shotgun (WGS) entry which is preliminary data.</text>
</comment>
<proteinExistence type="inferred from homology"/>
<evidence type="ECO:0000313" key="2">
    <source>
        <dbReference type="EMBL" id="KAK9721731.1"/>
    </source>
</evidence>
<dbReference type="EMBL" id="JASJQH010006970">
    <property type="protein sequence ID" value="KAK9721731.1"/>
    <property type="molecule type" value="Genomic_DNA"/>
</dbReference>
<protein>
    <submittedName>
        <fullName evidence="2">Uncharacterized protein</fullName>
    </submittedName>
</protein>
<gene>
    <name evidence="2" type="ORF">K7432_003198</name>
</gene>